<name>A0A6A5VUG5_9PLEO</name>
<feature type="compositionally biased region" description="Low complexity" evidence="1">
    <location>
        <begin position="238"/>
        <end position="251"/>
    </location>
</feature>
<evidence type="ECO:0000313" key="3">
    <source>
        <dbReference type="Proteomes" id="UP000799779"/>
    </source>
</evidence>
<feature type="region of interest" description="Disordered" evidence="1">
    <location>
        <begin position="195"/>
        <end position="252"/>
    </location>
</feature>
<evidence type="ECO:0000313" key="2">
    <source>
        <dbReference type="EMBL" id="KAF1993020.1"/>
    </source>
</evidence>
<gene>
    <name evidence="2" type="ORF">P154DRAFT_528078</name>
</gene>
<sequence>MDPLSMTAAIGSICGVTVKLIFSISEFIDSAQQAPTEVQSLSNELASLYAGFGHIRVAVQAPRVSSLPDKWKDNFDKLMADCEDTLKQVQDLIEKAKITETKGTIKLVWKSVKFVFKEKQVEFLRRRITSQNSILQNLFVALTETRGNYIEQRLEDIHGKVEELVASRSKVREVLVVLEKEDDTAQDVDYVLSDRRKSAKSQQTGTGDSMDTDDVLNDELERQPPGNKGMGNGERDNSTSPAGASSTPTTAQEPTLAQLMSKVSQMNSALESLSRRLPSEENVPLEEDVSSDDSLSIVKSVMNMTRPSSHAQEALRMVDTRIWALQVFRERRAEETTWSPNTIYDNRFKDCQLLRFKLFIKADEETLYLQFLPDRDDAVRFPTYRRWRDAETILCGSTVTTRVPSYAEDNKQVFWQWDDEFTFRAVQDAKDFQFCFTHLCSMLQRIRKVQVAACSHINPHIALGSPLETEKAAYWLGHKAGFGMSFNSGASCAVM</sequence>
<feature type="compositionally biased region" description="Polar residues" evidence="1">
    <location>
        <begin position="200"/>
        <end position="209"/>
    </location>
</feature>
<dbReference type="Proteomes" id="UP000799779">
    <property type="component" value="Unassembled WGS sequence"/>
</dbReference>
<accession>A0A6A5VUG5</accession>
<protein>
    <recommendedName>
        <fullName evidence="4">Fungal N-terminal domain-containing protein</fullName>
    </recommendedName>
</protein>
<dbReference type="OrthoDB" id="3045089at2759"/>
<feature type="region of interest" description="Disordered" evidence="1">
    <location>
        <begin position="270"/>
        <end position="291"/>
    </location>
</feature>
<evidence type="ECO:0000256" key="1">
    <source>
        <dbReference type="SAM" id="MobiDB-lite"/>
    </source>
</evidence>
<keyword evidence="3" id="KW-1185">Reference proteome</keyword>
<reference evidence="2" key="1">
    <citation type="journal article" date="2020" name="Stud. Mycol.">
        <title>101 Dothideomycetes genomes: a test case for predicting lifestyles and emergence of pathogens.</title>
        <authorList>
            <person name="Haridas S."/>
            <person name="Albert R."/>
            <person name="Binder M."/>
            <person name="Bloem J."/>
            <person name="Labutti K."/>
            <person name="Salamov A."/>
            <person name="Andreopoulos B."/>
            <person name="Baker S."/>
            <person name="Barry K."/>
            <person name="Bills G."/>
            <person name="Bluhm B."/>
            <person name="Cannon C."/>
            <person name="Castanera R."/>
            <person name="Culley D."/>
            <person name="Daum C."/>
            <person name="Ezra D."/>
            <person name="Gonzalez J."/>
            <person name="Henrissat B."/>
            <person name="Kuo A."/>
            <person name="Liang C."/>
            <person name="Lipzen A."/>
            <person name="Lutzoni F."/>
            <person name="Magnuson J."/>
            <person name="Mondo S."/>
            <person name="Nolan M."/>
            <person name="Ohm R."/>
            <person name="Pangilinan J."/>
            <person name="Park H.-J."/>
            <person name="Ramirez L."/>
            <person name="Alfaro M."/>
            <person name="Sun H."/>
            <person name="Tritt A."/>
            <person name="Yoshinaga Y."/>
            <person name="Zwiers L.-H."/>
            <person name="Turgeon B."/>
            <person name="Goodwin S."/>
            <person name="Spatafora J."/>
            <person name="Crous P."/>
            <person name="Grigoriev I."/>
        </authorList>
    </citation>
    <scope>NUCLEOTIDE SEQUENCE</scope>
    <source>
        <strain evidence="2">CBS 123094</strain>
    </source>
</reference>
<dbReference type="EMBL" id="ML977739">
    <property type="protein sequence ID" value="KAF1993020.1"/>
    <property type="molecule type" value="Genomic_DNA"/>
</dbReference>
<evidence type="ECO:0008006" key="4">
    <source>
        <dbReference type="Google" id="ProtNLM"/>
    </source>
</evidence>
<organism evidence="2 3">
    <name type="scientific">Amniculicola lignicola CBS 123094</name>
    <dbReference type="NCBI Taxonomy" id="1392246"/>
    <lineage>
        <taxon>Eukaryota</taxon>
        <taxon>Fungi</taxon>
        <taxon>Dikarya</taxon>
        <taxon>Ascomycota</taxon>
        <taxon>Pezizomycotina</taxon>
        <taxon>Dothideomycetes</taxon>
        <taxon>Pleosporomycetidae</taxon>
        <taxon>Pleosporales</taxon>
        <taxon>Amniculicolaceae</taxon>
        <taxon>Amniculicola</taxon>
    </lineage>
</organism>
<dbReference type="AlphaFoldDB" id="A0A6A5VUG5"/>
<proteinExistence type="predicted"/>